<dbReference type="EMBL" id="LLXE01000065">
    <property type="protein sequence ID" value="KUM63726.1"/>
    <property type="molecule type" value="Genomic_DNA"/>
</dbReference>
<organism evidence="1 2">
    <name type="scientific">Penicillium freii</name>
    <dbReference type="NCBI Taxonomy" id="48697"/>
    <lineage>
        <taxon>Eukaryota</taxon>
        <taxon>Fungi</taxon>
        <taxon>Dikarya</taxon>
        <taxon>Ascomycota</taxon>
        <taxon>Pezizomycotina</taxon>
        <taxon>Eurotiomycetes</taxon>
        <taxon>Eurotiomycetidae</taxon>
        <taxon>Eurotiales</taxon>
        <taxon>Aspergillaceae</taxon>
        <taxon>Penicillium</taxon>
    </lineage>
</organism>
<sequence length="78" mass="8470">MNLSLLSAAVAAFQETRVSRNMKLLGSIQINASPNHLHTVTSSFCHTHNMIHTTIGCGKQGFPSAQPYLSHIFCTVNS</sequence>
<reference evidence="1 2" key="1">
    <citation type="submission" date="2015-10" db="EMBL/GenBank/DDBJ databases">
        <title>Genome sequencing of Penicillium freii.</title>
        <authorList>
            <person name="Nguyen H.D."/>
            <person name="Visagie C.M."/>
            <person name="Seifert K.A."/>
        </authorList>
    </citation>
    <scope>NUCLEOTIDE SEQUENCE [LARGE SCALE GENOMIC DNA]</scope>
    <source>
        <strain evidence="1 2">DAOM 242723</strain>
    </source>
</reference>
<gene>
    <name evidence="1" type="ORF">ACN42_g3364</name>
</gene>
<comment type="caution">
    <text evidence="1">The sequence shown here is derived from an EMBL/GenBank/DDBJ whole genome shotgun (WGS) entry which is preliminary data.</text>
</comment>
<evidence type="ECO:0000313" key="2">
    <source>
        <dbReference type="Proteomes" id="UP000055045"/>
    </source>
</evidence>
<evidence type="ECO:0000313" key="1">
    <source>
        <dbReference type="EMBL" id="KUM63726.1"/>
    </source>
</evidence>
<accession>A0A124GS94</accession>
<dbReference type="AlphaFoldDB" id="A0A124GS94"/>
<dbReference type="Proteomes" id="UP000055045">
    <property type="component" value="Unassembled WGS sequence"/>
</dbReference>
<protein>
    <submittedName>
        <fullName evidence="1">Uncharacterized protein</fullName>
    </submittedName>
</protein>
<keyword evidence="2" id="KW-1185">Reference proteome</keyword>
<name>A0A124GS94_PENFR</name>
<proteinExistence type="predicted"/>